<sequence length="394" mass="44012">MPESEPQATDDQADNTLIIGISGPSSSGKTTLARLLQSIFSGLDVNTDSTDSTDSLSSSQNNNYDTDSKKLQTFIIHEDDFYVPDNRIPYTKTSSGKIVQDWDTINAIDIPFLSSSLSYVRKHGSLPPRLKSKEDLNEATDSGVDKDEIVRLRGLVRERLRLLQAEAEAQLQQQRQGQELTSSELNTTTKTLAFLEGFLLYSPPDEHNNNSNNHVLHPIHRNIHLHLFLPASYDSVKKRREGRSGYVTVGPAPEPEPGSVSISTNMPQRNSVSEELSKEETGNEVDLEKEDDSPPQNFWTDPPGYVDDIVWPHYVRDHSWLLLPEEGEGQDLNVDTMDDNELVKSVGQGTNVRTDAGVTVAPGGGGLPMVDIVKWAVEEVMKYWETREKRWRAV</sequence>
<dbReference type="Pfam" id="PF00485">
    <property type="entry name" value="PRK"/>
    <property type="match status" value="1"/>
</dbReference>
<proteinExistence type="predicted"/>
<dbReference type="Proteomes" id="UP000319663">
    <property type="component" value="Unassembled WGS sequence"/>
</dbReference>
<feature type="domain" description="Phosphoribulokinase/uridine kinase" evidence="2">
    <location>
        <begin position="18"/>
        <end position="56"/>
    </location>
</feature>
<evidence type="ECO:0000259" key="2">
    <source>
        <dbReference type="Pfam" id="PF00485"/>
    </source>
</evidence>
<keyword evidence="3" id="KW-0418">Kinase</keyword>
<feature type="region of interest" description="Disordered" evidence="1">
    <location>
        <begin position="242"/>
        <end position="300"/>
    </location>
</feature>
<dbReference type="InterPro" id="IPR006083">
    <property type="entry name" value="PRK/URK"/>
</dbReference>
<accession>A0A507QQQ2</accession>
<dbReference type="GO" id="GO:0005524">
    <property type="term" value="F:ATP binding"/>
    <property type="evidence" value="ECO:0007669"/>
    <property type="project" value="InterPro"/>
</dbReference>
<keyword evidence="3" id="KW-0808">Transferase</keyword>
<feature type="region of interest" description="Disordered" evidence="1">
    <location>
        <begin position="1"/>
        <end position="28"/>
    </location>
</feature>
<dbReference type="SUPFAM" id="SSF52540">
    <property type="entry name" value="P-loop containing nucleoside triphosphate hydrolases"/>
    <property type="match status" value="1"/>
</dbReference>
<evidence type="ECO:0000256" key="1">
    <source>
        <dbReference type="SAM" id="MobiDB-lite"/>
    </source>
</evidence>
<dbReference type="Gene3D" id="3.40.50.300">
    <property type="entry name" value="P-loop containing nucleotide triphosphate hydrolases"/>
    <property type="match status" value="1"/>
</dbReference>
<dbReference type="STRING" id="5098.A0A507QQQ2"/>
<evidence type="ECO:0000313" key="3">
    <source>
        <dbReference type="EMBL" id="TQB69317.1"/>
    </source>
</evidence>
<evidence type="ECO:0000313" key="4">
    <source>
        <dbReference type="Proteomes" id="UP000319663"/>
    </source>
</evidence>
<feature type="compositionally biased region" description="Polar residues" evidence="1">
    <location>
        <begin position="260"/>
        <end position="274"/>
    </location>
</feature>
<gene>
    <name evidence="3" type="primary">NRK1</name>
    <name evidence="3" type="ORF">MPDQ_002079</name>
</gene>
<dbReference type="OrthoDB" id="10041966at2759"/>
<comment type="caution">
    <text evidence="3">The sequence shown here is derived from an EMBL/GenBank/DDBJ whole genome shotgun (WGS) entry which is preliminary data.</text>
</comment>
<feature type="compositionally biased region" description="Acidic residues" evidence="1">
    <location>
        <begin position="282"/>
        <end position="293"/>
    </location>
</feature>
<organism evidence="3 4">
    <name type="scientific">Monascus purpureus</name>
    <name type="common">Red mold</name>
    <name type="synonym">Monascus anka</name>
    <dbReference type="NCBI Taxonomy" id="5098"/>
    <lineage>
        <taxon>Eukaryota</taxon>
        <taxon>Fungi</taxon>
        <taxon>Dikarya</taxon>
        <taxon>Ascomycota</taxon>
        <taxon>Pezizomycotina</taxon>
        <taxon>Eurotiomycetes</taxon>
        <taxon>Eurotiomycetidae</taxon>
        <taxon>Eurotiales</taxon>
        <taxon>Aspergillaceae</taxon>
        <taxon>Monascus</taxon>
    </lineage>
</organism>
<dbReference type="AlphaFoldDB" id="A0A507QQQ2"/>
<dbReference type="EMBL" id="VIFY01000160">
    <property type="protein sequence ID" value="TQB69317.1"/>
    <property type="molecule type" value="Genomic_DNA"/>
</dbReference>
<feature type="compositionally biased region" description="Low complexity" evidence="1">
    <location>
        <begin position="18"/>
        <end position="28"/>
    </location>
</feature>
<name>A0A507QQQ2_MONPU</name>
<feature type="compositionally biased region" description="Polar residues" evidence="1">
    <location>
        <begin position="1"/>
        <end position="10"/>
    </location>
</feature>
<reference evidence="3 4" key="1">
    <citation type="submission" date="2019-06" db="EMBL/GenBank/DDBJ databases">
        <title>Wine fermentation using esterase from Monascus purpureus.</title>
        <authorList>
            <person name="Geng C."/>
            <person name="Zhang Y."/>
        </authorList>
    </citation>
    <scope>NUCLEOTIDE SEQUENCE [LARGE SCALE GENOMIC DNA]</scope>
    <source>
        <strain evidence="3">HQ1</strain>
    </source>
</reference>
<dbReference type="GO" id="GO:0016301">
    <property type="term" value="F:kinase activity"/>
    <property type="evidence" value="ECO:0007669"/>
    <property type="project" value="UniProtKB-KW"/>
</dbReference>
<keyword evidence="4" id="KW-1185">Reference proteome</keyword>
<dbReference type="InterPro" id="IPR027417">
    <property type="entry name" value="P-loop_NTPase"/>
</dbReference>
<protein>
    <submittedName>
        <fullName evidence="3">Ribosylnicotinamide kinase</fullName>
    </submittedName>
</protein>